<keyword evidence="2" id="KW-0472">Membrane</keyword>
<keyword evidence="2" id="KW-0812">Transmembrane</keyword>
<sequence>MEHKNSKGQVWYREPMMWLVVGGPLLVVCASITTYMIAAHQPDPVLERDSSTESQRVGQPLTPEQRDSLEPAMKARNHVASPLVVTDK</sequence>
<dbReference type="RefSeq" id="WP_105730212.1">
    <property type="nucleotide sequence ID" value="NZ_JAVBYE010000027.1"/>
</dbReference>
<feature type="transmembrane region" description="Helical" evidence="2">
    <location>
        <begin position="16"/>
        <end position="38"/>
    </location>
</feature>
<accession>A0A2S9KCH6</accession>
<dbReference type="Proteomes" id="UP000238326">
    <property type="component" value="Unassembled WGS sequence"/>
</dbReference>
<name>A0A2S9KCH6_9BURK</name>
<evidence type="ECO:0008006" key="5">
    <source>
        <dbReference type="Google" id="ProtNLM"/>
    </source>
</evidence>
<proteinExistence type="predicted"/>
<evidence type="ECO:0000256" key="1">
    <source>
        <dbReference type="SAM" id="MobiDB-lite"/>
    </source>
</evidence>
<protein>
    <recommendedName>
        <fullName evidence="5">Nitrogen fixation protein FixH</fullName>
    </recommendedName>
</protein>
<evidence type="ECO:0000313" key="4">
    <source>
        <dbReference type="Proteomes" id="UP000238326"/>
    </source>
</evidence>
<dbReference type="EMBL" id="PVLR01000036">
    <property type="protein sequence ID" value="PRD68153.1"/>
    <property type="molecule type" value="Genomic_DNA"/>
</dbReference>
<gene>
    <name evidence="3" type="ORF">C6P61_12230</name>
</gene>
<evidence type="ECO:0000313" key="3">
    <source>
        <dbReference type="EMBL" id="PRD68153.1"/>
    </source>
</evidence>
<evidence type="ECO:0000256" key="2">
    <source>
        <dbReference type="SAM" id="Phobius"/>
    </source>
</evidence>
<dbReference type="AlphaFoldDB" id="A0A2S9KCH6"/>
<comment type="caution">
    <text evidence="3">The sequence shown here is derived from an EMBL/GenBank/DDBJ whole genome shotgun (WGS) entry which is preliminary data.</text>
</comment>
<feature type="region of interest" description="Disordered" evidence="1">
    <location>
        <begin position="44"/>
        <end position="88"/>
    </location>
</feature>
<organism evidence="3 4">
    <name type="scientific">Malikia spinosa</name>
    <dbReference type="NCBI Taxonomy" id="86180"/>
    <lineage>
        <taxon>Bacteria</taxon>
        <taxon>Pseudomonadati</taxon>
        <taxon>Pseudomonadota</taxon>
        <taxon>Betaproteobacteria</taxon>
        <taxon>Burkholderiales</taxon>
        <taxon>Comamonadaceae</taxon>
        <taxon>Malikia</taxon>
    </lineage>
</organism>
<keyword evidence="4" id="KW-1185">Reference proteome</keyword>
<reference evidence="3 4" key="1">
    <citation type="submission" date="2018-03" db="EMBL/GenBank/DDBJ databases">
        <title>Comparative genomics illustrates the genes involved in a hyperalkaliphilic mechanisms of Serpentinomonas isolated from highly-alkaline calcium-rich serpentinized springs.</title>
        <authorList>
            <person name="Suzuki S."/>
            <person name="Ishii S."/>
            <person name="Walworth N."/>
            <person name="Bird L."/>
            <person name="Kuenen J.G."/>
            <person name="Nealson K.H."/>
        </authorList>
    </citation>
    <scope>NUCLEOTIDE SEQUENCE [LARGE SCALE GENOMIC DNA]</scope>
    <source>
        <strain evidence="3 4">83</strain>
    </source>
</reference>
<keyword evidence="2" id="KW-1133">Transmembrane helix</keyword>
<dbReference type="OrthoDB" id="5295180at2"/>